<accession>A0ABN1I4R9</accession>
<proteinExistence type="predicted"/>
<sequence length="1073" mass="118681">MNYTIQSGDTLTQIASQFGTTVQALLKANPTIADRNFIRSGDSLEIPDDIVKVSGIDDPATNDADATSPTEVNEVVQSCPLQQEWFTIKPICYAVSDKGTGIALPDSLETGAQMPALSEHDYIGRELDDHTVYLYNRDDSYLLEVQYQNGIAESGRCVFGTPPDEVSATLPLLKQGKDSRVVMWLTTEPLTDLRLRGLEAYPDLISLLGQRIDFSLAACGNAPDTSPLFDLEALLAEVKARSTLLQWSAKALEPISDLAGLVAPYQVQTPDNHFVVCLVDAVGIASDLCREFSIAYETVMSSIGSSQHPVQMARLTKHLIDNEAQKTRDKVRTSYYHQKEGYTTYFDQETVDERRNEAEADRREELGKLLYLEEMEQYLTNQEAGLQKLKATLEALAEDWLTWLEHDQLDRALAWLDDTDAEQVSLKEALVVAMTNNIEATDRGVQLRNRWVETLVAQAQGKKTQENGAGAHLISALGFAWKATLEGSKWLKELNGTSNHDSSVHSMVQARQALLNNGGMPATLATDMLVQTLAVPLVETSLEGAVNALVWTETYTLLTLRYGYQYRLVNANLGDVIFDLEVSYAVMVATATGNIVKTPIRETTSHTLSLYDLDQHAKPDKSTTGTANRQARYLAKMVLGSGMLEEKGAVMKLYRSTEKAFSPSVQKGTVGLFVLVQVYNFSQITSTVDKDGMAKAGYDRINSFVAVATASFAAIDQFAGARFGSKGAEKVFQEFMKGEGAELLGNKVRDSLGQATEELGYKAAQTIETRERIGRRVTTITRGFFRWLPVVGNLLAFTGSGLQGYKDWEDGQNAGAKALSIMSMVANGAALVVGLAALVPAAAPVMAVLAVILALTALAVELLRLMVADDLTELLLKGSLWGRAQYRYSGRLRDSSLSERLKYFSNASGSDMEVIKSIKSEMSAFSDALFRPIPQLIELEKEGDLSRYRLQILLPGFIPLTSDIRVLFQGVIENDKKTLLLSHSRENQWQVNRLDGRMEMLSDNLARLSLTIDEAVLKYDYVGYELALEYHKPVGYPVVLKYPKITIDDNKSFFEFWRSQTELEAFELHKEHA</sequence>
<evidence type="ECO:0000259" key="3">
    <source>
        <dbReference type="PROSITE" id="PS51782"/>
    </source>
</evidence>
<organism evidence="4 5">
    <name type="scientific">Marinobacterium maritimum</name>
    <dbReference type="NCBI Taxonomy" id="500162"/>
    <lineage>
        <taxon>Bacteria</taxon>
        <taxon>Pseudomonadati</taxon>
        <taxon>Pseudomonadota</taxon>
        <taxon>Gammaproteobacteria</taxon>
        <taxon>Oceanospirillales</taxon>
        <taxon>Oceanospirillaceae</taxon>
        <taxon>Marinobacterium</taxon>
    </lineage>
</organism>
<dbReference type="RefSeq" id="WP_343804074.1">
    <property type="nucleotide sequence ID" value="NZ_BAAAET010000002.1"/>
</dbReference>
<dbReference type="EMBL" id="BAAAET010000002">
    <property type="protein sequence ID" value="GAA0688196.1"/>
    <property type="molecule type" value="Genomic_DNA"/>
</dbReference>
<keyword evidence="1" id="KW-0175">Coiled coil</keyword>
<reference evidence="4 5" key="1">
    <citation type="journal article" date="2019" name="Int. J. Syst. Evol. Microbiol.">
        <title>The Global Catalogue of Microorganisms (GCM) 10K type strain sequencing project: providing services to taxonomists for standard genome sequencing and annotation.</title>
        <authorList>
            <consortium name="The Broad Institute Genomics Platform"/>
            <consortium name="The Broad Institute Genome Sequencing Center for Infectious Disease"/>
            <person name="Wu L."/>
            <person name="Ma J."/>
        </authorList>
    </citation>
    <scope>NUCLEOTIDE SEQUENCE [LARGE SCALE GENOMIC DNA]</scope>
    <source>
        <strain evidence="4 5">JCM 15134</strain>
    </source>
</reference>
<comment type="caution">
    <text evidence="4">The sequence shown here is derived from an EMBL/GenBank/DDBJ whole genome shotgun (WGS) entry which is preliminary data.</text>
</comment>
<evidence type="ECO:0000256" key="2">
    <source>
        <dbReference type="SAM" id="Phobius"/>
    </source>
</evidence>
<feature type="transmembrane region" description="Helical" evidence="2">
    <location>
        <begin position="784"/>
        <end position="802"/>
    </location>
</feature>
<keyword evidence="2" id="KW-1133">Transmembrane helix</keyword>
<feature type="transmembrane region" description="Helical" evidence="2">
    <location>
        <begin position="845"/>
        <end position="867"/>
    </location>
</feature>
<dbReference type="Gene3D" id="3.10.350.10">
    <property type="entry name" value="LysM domain"/>
    <property type="match status" value="1"/>
</dbReference>
<feature type="coiled-coil region" evidence="1">
    <location>
        <begin position="372"/>
        <end position="399"/>
    </location>
</feature>
<gene>
    <name evidence="4" type="ORF">GCM10009104_12890</name>
</gene>
<dbReference type="Proteomes" id="UP001499915">
    <property type="component" value="Unassembled WGS sequence"/>
</dbReference>
<dbReference type="SUPFAM" id="SSF54106">
    <property type="entry name" value="LysM domain"/>
    <property type="match status" value="1"/>
</dbReference>
<dbReference type="Pfam" id="PF01476">
    <property type="entry name" value="LysM"/>
    <property type="match status" value="1"/>
</dbReference>
<dbReference type="InterPro" id="IPR036779">
    <property type="entry name" value="LysM_dom_sf"/>
</dbReference>
<dbReference type="SMART" id="SM00257">
    <property type="entry name" value="LysM"/>
    <property type="match status" value="1"/>
</dbReference>
<evidence type="ECO:0000313" key="5">
    <source>
        <dbReference type="Proteomes" id="UP001499915"/>
    </source>
</evidence>
<name>A0ABN1I4R9_9GAMM</name>
<feature type="transmembrane region" description="Helical" evidence="2">
    <location>
        <begin position="814"/>
        <end position="839"/>
    </location>
</feature>
<keyword evidence="2" id="KW-0472">Membrane</keyword>
<keyword evidence="5" id="KW-1185">Reference proteome</keyword>
<keyword evidence="2" id="KW-0812">Transmembrane</keyword>
<dbReference type="InterPro" id="IPR018392">
    <property type="entry name" value="LysM"/>
</dbReference>
<evidence type="ECO:0000256" key="1">
    <source>
        <dbReference type="SAM" id="Coils"/>
    </source>
</evidence>
<dbReference type="PROSITE" id="PS51782">
    <property type="entry name" value="LYSM"/>
    <property type="match status" value="1"/>
</dbReference>
<feature type="domain" description="LysM" evidence="3">
    <location>
        <begin position="1"/>
        <end position="46"/>
    </location>
</feature>
<evidence type="ECO:0000313" key="4">
    <source>
        <dbReference type="EMBL" id="GAA0688196.1"/>
    </source>
</evidence>
<protein>
    <recommendedName>
        <fullName evidence="3">LysM domain-containing protein</fullName>
    </recommendedName>
</protein>
<dbReference type="CDD" id="cd00118">
    <property type="entry name" value="LysM"/>
    <property type="match status" value="1"/>
</dbReference>